<dbReference type="RefSeq" id="WP_044401613.1">
    <property type="nucleotide sequence ID" value="NZ_JXYQ01000068.1"/>
</dbReference>
<organism evidence="8 9">
    <name type="scientific">Acidovorax temperans</name>
    <dbReference type="NCBI Taxonomy" id="80878"/>
    <lineage>
        <taxon>Bacteria</taxon>
        <taxon>Pseudomonadati</taxon>
        <taxon>Pseudomonadota</taxon>
        <taxon>Betaproteobacteria</taxon>
        <taxon>Burkholderiales</taxon>
        <taxon>Comamonadaceae</taxon>
        <taxon>Acidovorax</taxon>
    </lineage>
</organism>
<comment type="subcellular location">
    <subcellularLocation>
        <location evidence="1">Membrane</location>
        <topology evidence="1">Single-pass membrane protein</topology>
    </subcellularLocation>
</comment>
<accession>A0A0D7K5M3</accession>
<feature type="region of interest" description="Disordered" evidence="5">
    <location>
        <begin position="1"/>
        <end position="28"/>
    </location>
</feature>
<name>A0A0D7K5M3_9BURK</name>
<evidence type="ECO:0000256" key="1">
    <source>
        <dbReference type="ARBA" id="ARBA00004167"/>
    </source>
</evidence>
<comment type="caution">
    <text evidence="8">The sequence shown here is derived from an EMBL/GenBank/DDBJ whole genome shotgun (WGS) entry which is preliminary data.</text>
</comment>
<gene>
    <name evidence="8" type="ORF">RP29_17415</name>
</gene>
<feature type="compositionally biased region" description="Low complexity" evidence="5">
    <location>
        <begin position="949"/>
        <end position="962"/>
    </location>
</feature>
<dbReference type="PATRIC" id="fig|80878.5.peg.3417"/>
<dbReference type="GO" id="GO:0005886">
    <property type="term" value="C:plasma membrane"/>
    <property type="evidence" value="ECO:0007669"/>
    <property type="project" value="InterPro"/>
</dbReference>
<evidence type="ECO:0000259" key="7">
    <source>
        <dbReference type="Pfam" id="PF04357"/>
    </source>
</evidence>
<evidence type="ECO:0000256" key="6">
    <source>
        <dbReference type="SAM" id="Phobius"/>
    </source>
</evidence>
<proteinExistence type="predicted"/>
<dbReference type="OrthoDB" id="5288149at2"/>
<protein>
    <recommendedName>
        <fullName evidence="7">Translocation and assembly module TamB C-terminal domain-containing protein</fullName>
    </recommendedName>
</protein>
<feature type="domain" description="Translocation and assembly module TamB C-terminal" evidence="7">
    <location>
        <begin position="1126"/>
        <end position="1487"/>
    </location>
</feature>
<keyword evidence="9" id="KW-1185">Reference proteome</keyword>
<evidence type="ECO:0000256" key="5">
    <source>
        <dbReference type="SAM" id="MobiDB-lite"/>
    </source>
</evidence>
<dbReference type="GO" id="GO:0097347">
    <property type="term" value="C:TAM protein secretion complex"/>
    <property type="evidence" value="ECO:0007669"/>
    <property type="project" value="TreeGrafter"/>
</dbReference>
<feature type="transmembrane region" description="Helical" evidence="6">
    <location>
        <begin position="35"/>
        <end position="58"/>
    </location>
</feature>
<evidence type="ECO:0000256" key="3">
    <source>
        <dbReference type="ARBA" id="ARBA00022989"/>
    </source>
</evidence>
<dbReference type="InterPro" id="IPR007452">
    <property type="entry name" value="TamB_C"/>
</dbReference>
<dbReference type="EMBL" id="JXYQ01000068">
    <property type="protein sequence ID" value="KJA09247.1"/>
    <property type="molecule type" value="Genomic_DNA"/>
</dbReference>
<feature type="region of interest" description="Disordered" evidence="5">
    <location>
        <begin position="1104"/>
        <end position="1149"/>
    </location>
</feature>
<feature type="region of interest" description="Disordered" evidence="5">
    <location>
        <begin position="775"/>
        <end position="801"/>
    </location>
</feature>
<dbReference type="STRING" id="80878.RP29_17415"/>
<keyword evidence="3 6" id="KW-1133">Transmembrane helix</keyword>
<dbReference type="Proteomes" id="UP000032566">
    <property type="component" value="Unassembled WGS sequence"/>
</dbReference>
<dbReference type="GO" id="GO:0009306">
    <property type="term" value="P:protein secretion"/>
    <property type="evidence" value="ECO:0007669"/>
    <property type="project" value="InterPro"/>
</dbReference>
<dbReference type="Pfam" id="PF04357">
    <property type="entry name" value="TamB"/>
    <property type="match status" value="1"/>
</dbReference>
<feature type="region of interest" description="Disordered" evidence="5">
    <location>
        <begin position="929"/>
        <end position="968"/>
    </location>
</feature>
<dbReference type="PANTHER" id="PTHR36985">
    <property type="entry name" value="TRANSLOCATION AND ASSEMBLY MODULE SUBUNIT TAMB"/>
    <property type="match status" value="1"/>
</dbReference>
<sequence length="1488" mass="155409">MPTFNEPTGPGSPPSPTEPARTTAPPPRRRSALRWLGWAVAALLLAIALAGAGLWWWAGQATSLATVLQRAAQWLPAGQSLQSRDVTGSLRSGGRIGWLRWSSPSLVVDVTDAQVGWQLPLLLQRRLELRDIRAARIHVTPLEHDQPATPPQPLQELVLPLAVELGFQVDQLQWGDNPALQAQGLAGTYRFDGQDHRLTVNHLALAQGRYTASAVLQARAPMALQATVDGTVTTPLPGRTEAFTAAAQVRADGTLATEAARLNLEANLQPEGATPAPGTAPAAKAAPAARVPAPAPAAMRATAQATVRPWAPQPLEQARATLQAVNLAALWPQAPTTDLHGTLTAGPDASTGTSTQTTTQQNAWSLTADLTNRAPGAWDTQRLPLAGLQAQARYAAGGWTVNQATATVGSAPRAGSLDLHGSFAPATGAVQGSIRLRNLSPAALHSALAASPLSGSVQAQMPSQASPLTSPVVRLTADIRSAAPTGTAPASATDLRIDAFTAQGQWNPEENGGTVHIERLALDALRARLQATDLRISRGAPPSATPAAGNATAGSAIAGQGLVQLTLPGSQLRVQGNIAPRTGQGEGRWSLTDAEQTLRWLGRLPWLGKELQGTLRTASAKGQAQLELQWKGGWSTLQQQLHTAAQGLPPSADAKATPFQLQTSLTSPQLDLVLPPQASGTADATNVATLLQLRALKAELNGQLTQATLRLESEARTGTQRLSLQAQATGGLSGAGQWQAQWSQLRAQWQDTRRPGVWTAQLTQPWAMSLRTGASPATAVAPPGRASSATSASPTGKPQGLTLQASAGQAQITGPVPGTVALRWQPVRLTTVAGGLPRLQTQGTLQGLPLAWVDAFGMDAAPTPAPSTAVPGAASTSPTAPTLAPQPLLARLGLATDLLLEGQWNVDTTESLRATASLRRTQGDLRILSAEPPAETTSVSTGQGLGPGSVTTITPASTAATSRGTPAGVRQAELSVQLDADTLNARLQWASARAGEIDATASTRLQWGENAAPWPADAPLAGSVRARLPDVGVWSALAPPGWRVRGTLDANATLSGTRNAPRWSGTLAADELAVRSLIDGVDLQGGRLRASLRGNQLELTEFQLQGGRGSKARIPGQSGNRTQAPTDRGSLSATGRLTWSDADTTGGTPPRIAMDLQAQAQALQVLVRADRQVSVSGNLRAQLQEGQFSLTGKLTTDRATIILPDETAPTLDSDVVIRSAARDREAQARAQAAAQAHQKAEQAPQLVPAKPAVIAITLNLGNDFALQGRGITTRLTGEVDVRSAATAGAPPRVTGEVRTEEGRYRAWGQMLDVETGLIRFNGPYNNPSLDILALRPNISVRAGVQVSGSALAPRVRLYSDPELPDAEKLAWVVLGRDATAGGAEAAVLQQAALVLLGRRGQSPTGNLASRVGLDEIGFKGAAPGEDANTAALTFGKRISKDLYLTYERTLSGTLGALYIFYDLSRNLTLRGQAGSNSAVDLIYTMKYD</sequence>
<reference evidence="8 9" key="1">
    <citation type="submission" date="2014-12" db="EMBL/GenBank/DDBJ databases">
        <title>Isolation of bacteria from lake water.</title>
        <authorList>
            <person name="Sheng K.-Y."/>
            <person name="Chin P.-S."/>
            <person name="Chan K.-G."/>
            <person name="Tan G.S."/>
        </authorList>
    </citation>
    <scope>NUCLEOTIDE SEQUENCE [LARGE SCALE GENOMIC DNA]</scope>
    <source>
        <strain evidence="8 9">KY4</strain>
    </source>
</reference>
<feature type="compositionally biased region" description="Polar residues" evidence="5">
    <location>
        <begin position="1117"/>
        <end position="1147"/>
    </location>
</feature>
<feature type="compositionally biased region" description="Polar residues" evidence="5">
    <location>
        <begin position="787"/>
        <end position="801"/>
    </location>
</feature>
<evidence type="ECO:0000313" key="8">
    <source>
        <dbReference type="EMBL" id="KJA09247.1"/>
    </source>
</evidence>
<evidence type="ECO:0000256" key="4">
    <source>
        <dbReference type="ARBA" id="ARBA00023136"/>
    </source>
</evidence>
<keyword evidence="2 6" id="KW-0812">Transmembrane</keyword>
<evidence type="ECO:0000313" key="9">
    <source>
        <dbReference type="Proteomes" id="UP000032566"/>
    </source>
</evidence>
<dbReference type="PANTHER" id="PTHR36985:SF1">
    <property type="entry name" value="TRANSLOCATION AND ASSEMBLY MODULE SUBUNIT TAMB"/>
    <property type="match status" value="1"/>
</dbReference>
<keyword evidence="4 6" id="KW-0472">Membrane</keyword>
<evidence type="ECO:0000256" key="2">
    <source>
        <dbReference type="ARBA" id="ARBA00022692"/>
    </source>
</evidence>